<feature type="region of interest" description="Disordered" evidence="1">
    <location>
        <begin position="152"/>
        <end position="188"/>
    </location>
</feature>
<reference evidence="4 5" key="2">
    <citation type="journal article" date="2016" name="Front. Microbiol.">
        <title>Genome and transcriptome sequences reveal the specific parasitism of the nematophagous Purpureocillium lilacinum 36-1.</title>
        <authorList>
            <person name="Xie J."/>
            <person name="Li S."/>
            <person name="Mo C."/>
            <person name="Xiao X."/>
            <person name="Peng D."/>
            <person name="Wang G."/>
            <person name="Xiao Y."/>
        </authorList>
    </citation>
    <scope>NUCLEOTIDE SEQUENCE [LARGE SCALE GENOMIC DNA]</scope>
    <source>
        <strain evidence="4 5">36-1</strain>
    </source>
</reference>
<dbReference type="InterPro" id="IPR006058">
    <property type="entry name" value="2Fe2S_fd_BS"/>
</dbReference>
<evidence type="ECO:0000313" key="3">
    <source>
        <dbReference type="EMBL" id="KAK4090141.1"/>
    </source>
</evidence>
<evidence type="ECO:0008006" key="7">
    <source>
        <dbReference type="Google" id="ProtNLM"/>
    </source>
</evidence>
<dbReference type="EMBL" id="LCWV01000020">
    <property type="protein sequence ID" value="PWI67185.1"/>
    <property type="molecule type" value="Genomic_DNA"/>
</dbReference>
<dbReference type="EMBL" id="JAWRVI010000016">
    <property type="protein sequence ID" value="KAK4090141.1"/>
    <property type="molecule type" value="Genomic_DNA"/>
</dbReference>
<evidence type="ECO:0000256" key="2">
    <source>
        <dbReference type="SAM" id="SignalP"/>
    </source>
</evidence>
<feature type="compositionally biased region" description="Basic and acidic residues" evidence="1">
    <location>
        <begin position="122"/>
        <end position="131"/>
    </location>
</feature>
<evidence type="ECO:0000313" key="5">
    <source>
        <dbReference type="Proteomes" id="UP000245956"/>
    </source>
</evidence>
<protein>
    <recommendedName>
        <fullName evidence="7">Secreted protein</fullName>
    </recommendedName>
</protein>
<reference evidence="3" key="3">
    <citation type="submission" date="2023-11" db="EMBL/GenBank/DDBJ databases">
        <authorList>
            <person name="Beijen E."/>
            <person name="Ohm R.A."/>
        </authorList>
    </citation>
    <scope>NUCLEOTIDE SEQUENCE</scope>
    <source>
        <strain evidence="3">CBS 150709</strain>
    </source>
</reference>
<dbReference type="AlphaFoldDB" id="A0A2U3DY49"/>
<evidence type="ECO:0000256" key="1">
    <source>
        <dbReference type="SAM" id="MobiDB-lite"/>
    </source>
</evidence>
<gene>
    <name evidence="4" type="ORF">PCL_04347</name>
    <name evidence="3" type="ORF">Purlil1_5312</name>
</gene>
<keyword evidence="6" id="KW-1185">Reference proteome</keyword>
<evidence type="ECO:0000313" key="6">
    <source>
        <dbReference type="Proteomes" id="UP001287286"/>
    </source>
</evidence>
<feature type="compositionally biased region" description="Pro residues" evidence="1">
    <location>
        <begin position="78"/>
        <end position="91"/>
    </location>
</feature>
<evidence type="ECO:0000313" key="4">
    <source>
        <dbReference type="EMBL" id="PWI67185.1"/>
    </source>
</evidence>
<proteinExistence type="predicted"/>
<name>A0A2U3DY49_PURLI</name>
<organism evidence="4 5">
    <name type="scientific">Purpureocillium lilacinum</name>
    <name type="common">Paecilomyces lilacinus</name>
    <dbReference type="NCBI Taxonomy" id="33203"/>
    <lineage>
        <taxon>Eukaryota</taxon>
        <taxon>Fungi</taxon>
        <taxon>Dikarya</taxon>
        <taxon>Ascomycota</taxon>
        <taxon>Pezizomycotina</taxon>
        <taxon>Sordariomycetes</taxon>
        <taxon>Hypocreomycetidae</taxon>
        <taxon>Hypocreales</taxon>
        <taxon>Ophiocordycipitaceae</taxon>
        <taxon>Purpureocillium</taxon>
    </lineage>
</organism>
<reference evidence="3 6" key="4">
    <citation type="journal article" date="2024" name="Microbiol. Resour. Announc.">
        <title>Genome annotations for the ascomycete fungi Trichoderma harzianum, Trichoderma aggressivum, and Purpureocillium lilacinum.</title>
        <authorList>
            <person name="Beijen E.P.W."/>
            <person name="Ohm R.A."/>
        </authorList>
    </citation>
    <scope>NUCLEOTIDE SEQUENCE [LARGE SCALE GENOMIC DNA]</scope>
    <source>
        <strain evidence="3 6">CBS 150709</strain>
    </source>
</reference>
<feature type="region of interest" description="Disordered" evidence="1">
    <location>
        <begin position="46"/>
        <end position="139"/>
    </location>
</feature>
<feature type="chain" id="PRO_5015676088" description="Secreted protein" evidence="2">
    <location>
        <begin position="17"/>
        <end position="300"/>
    </location>
</feature>
<accession>A0A2U3DY49</accession>
<dbReference type="GO" id="GO:0051537">
    <property type="term" value="F:2 iron, 2 sulfur cluster binding"/>
    <property type="evidence" value="ECO:0007669"/>
    <property type="project" value="InterPro"/>
</dbReference>
<dbReference type="Proteomes" id="UP001287286">
    <property type="component" value="Unassembled WGS sequence"/>
</dbReference>
<reference evidence="4" key="1">
    <citation type="submission" date="2015-05" db="EMBL/GenBank/DDBJ databases">
        <authorList>
            <person name="Wang D.B."/>
            <person name="Wang M."/>
        </authorList>
    </citation>
    <scope>NUCLEOTIDE SEQUENCE</scope>
    <source>
        <strain evidence="4">36-1</strain>
    </source>
</reference>
<comment type="caution">
    <text evidence="4">The sequence shown here is derived from an EMBL/GenBank/DDBJ whole genome shotgun (WGS) entry which is preliminary data.</text>
</comment>
<dbReference type="Proteomes" id="UP000245956">
    <property type="component" value="Unassembled WGS sequence"/>
</dbReference>
<dbReference type="PROSITE" id="PS00197">
    <property type="entry name" value="2FE2S_FER_1"/>
    <property type="match status" value="1"/>
</dbReference>
<feature type="compositionally biased region" description="Pro residues" evidence="1">
    <location>
        <begin position="102"/>
        <end position="113"/>
    </location>
</feature>
<sequence>MWLWTAAAAAAAAAAAMDQRSCLQVVSGAWMTTTCTTLVGQTQLILDETGPNPTPALPSLDPPTTGFLKDGKPSIRPVGPPDCKGPPPAPVPTRARRGVQTPDPPTFPSPSWPGPSASMPARPEHAHERTTGAHVRRPHAHGRFRVTSCERFGAAHTLPARPSTSKRPPASNHEPAPPRDITRHAPSAPETIRIAIEPFAREGLDFTPCWAASVRQILSANDAWQPKLHVTESSAQSQATQPSKYCTTINDNYPNSSSRAVCLAFLAALPPHCRLGTCASCLMLSSAREKLRHSCKRQAL</sequence>
<feature type="signal peptide" evidence="2">
    <location>
        <begin position="1"/>
        <end position="16"/>
    </location>
</feature>
<keyword evidence="2" id="KW-0732">Signal</keyword>